<proteinExistence type="predicted"/>
<dbReference type="EMBL" id="GBRH01263298">
    <property type="protein sequence ID" value="JAD34597.1"/>
    <property type="molecule type" value="Transcribed_RNA"/>
</dbReference>
<evidence type="ECO:0000256" key="1">
    <source>
        <dbReference type="SAM" id="MobiDB-lite"/>
    </source>
</evidence>
<evidence type="ECO:0000313" key="2">
    <source>
        <dbReference type="EMBL" id="JAD34597.1"/>
    </source>
</evidence>
<name>A0A0A8ZIE1_ARUDO</name>
<protein>
    <submittedName>
        <fullName evidence="2">Uncharacterized protein</fullName>
    </submittedName>
</protein>
<reference evidence="2" key="1">
    <citation type="submission" date="2014-09" db="EMBL/GenBank/DDBJ databases">
        <authorList>
            <person name="Magalhaes I.L.F."/>
            <person name="Oliveira U."/>
            <person name="Santos F.R."/>
            <person name="Vidigal T.H.D.A."/>
            <person name="Brescovit A.D."/>
            <person name="Santos A.J."/>
        </authorList>
    </citation>
    <scope>NUCLEOTIDE SEQUENCE</scope>
    <source>
        <tissue evidence="2">Shoot tissue taken approximately 20 cm above the soil surface</tissue>
    </source>
</reference>
<accession>A0A0A8ZIE1</accession>
<organism evidence="2">
    <name type="scientific">Arundo donax</name>
    <name type="common">Giant reed</name>
    <name type="synonym">Donax arundinaceus</name>
    <dbReference type="NCBI Taxonomy" id="35708"/>
    <lineage>
        <taxon>Eukaryota</taxon>
        <taxon>Viridiplantae</taxon>
        <taxon>Streptophyta</taxon>
        <taxon>Embryophyta</taxon>
        <taxon>Tracheophyta</taxon>
        <taxon>Spermatophyta</taxon>
        <taxon>Magnoliopsida</taxon>
        <taxon>Liliopsida</taxon>
        <taxon>Poales</taxon>
        <taxon>Poaceae</taxon>
        <taxon>PACMAD clade</taxon>
        <taxon>Arundinoideae</taxon>
        <taxon>Arundineae</taxon>
        <taxon>Arundo</taxon>
    </lineage>
</organism>
<feature type="region of interest" description="Disordered" evidence="1">
    <location>
        <begin position="1"/>
        <end position="23"/>
    </location>
</feature>
<dbReference type="AlphaFoldDB" id="A0A0A8ZIE1"/>
<sequence length="23" mass="2392">MSVKTKHVLLTPPKNKGTLAGGN</sequence>
<reference evidence="2" key="2">
    <citation type="journal article" date="2015" name="Data Brief">
        <title>Shoot transcriptome of the giant reed, Arundo donax.</title>
        <authorList>
            <person name="Barrero R.A."/>
            <person name="Guerrero F.D."/>
            <person name="Moolhuijzen P."/>
            <person name="Goolsby J.A."/>
            <person name="Tidwell J."/>
            <person name="Bellgard S.E."/>
            <person name="Bellgard M.I."/>
        </authorList>
    </citation>
    <scope>NUCLEOTIDE SEQUENCE</scope>
    <source>
        <tissue evidence="2">Shoot tissue taken approximately 20 cm above the soil surface</tissue>
    </source>
</reference>